<reference evidence="2" key="1">
    <citation type="submission" date="2024-06" db="EMBL/GenBank/DDBJ databases">
        <title>Caulobacter inopinatus, sp. nov.</title>
        <authorList>
            <person name="Donachie S.P."/>
        </authorList>
    </citation>
    <scope>NUCLEOTIDE SEQUENCE</scope>
    <source>
        <strain evidence="2">73W</strain>
    </source>
</reference>
<dbReference type="Pfam" id="PF20329">
    <property type="entry name" value="DUF6624"/>
    <property type="match status" value="1"/>
</dbReference>
<gene>
    <name evidence="2" type="ORF">ABOZ73_15835</name>
</gene>
<dbReference type="InterPro" id="IPR046732">
    <property type="entry name" value="DUF6624"/>
</dbReference>
<proteinExistence type="predicted"/>
<feature type="chain" id="PRO_5044277619" evidence="1">
    <location>
        <begin position="20"/>
        <end position="284"/>
    </location>
</feature>
<sequence length="284" mass="30701">MLIHLAAALQLAATPPAPASYMTICAKSAAEARELARIRFIALDNDPSAQTDFESGEKARQEIERMRDALDAGTPLPSPYKGAAEYAAASRGNPDPVVSELLMRAARDAFSRTHLTAALRNESWAAGLSVRAKQYAYSSAGALECGLDADNTRWLKAQVATRGWFLKSVDGDRAAGAAWLLVQHADRDPAFQKAMLDLMAPLAATGDVERGAYALLWDRVAVREGRPQRHGTQGRCNGGRWLANPIEDEAQLEARRTAAGLPPMTAYQRRMDTLCPPSSAPTSR</sequence>
<accession>A0AB39KSG5</accession>
<dbReference type="RefSeq" id="WP_369059085.1">
    <property type="nucleotide sequence ID" value="NZ_CP158375.1"/>
</dbReference>
<name>A0AB39KSG5_9CAUL</name>
<feature type="signal peptide" evidence="1">
    <location>
        <begin position="1"/>
        <end position="19"/>
    </location>
</feature>
<evidence type="ECO:0000256" key="1">
    <source>
        <dbReference type="SAM" id="SignalP"/>
    </source>
</evidence>
<keyword evidence="1" id="KW-0732">Signal</keyword>
<protein>
    <submittedName>
        <fullName evidence="2">DUF6624 domain-containing protein</fullName>
    </submittedName>
</protein>
<dbReference type="AlphaFoldDB" id="A0AB39KSG5"/>
<organism evidence="2">
    <name type="scientific">Caulobacter sp. 73W</name>
    <dbReference type="NCBI Taxonomy" id="3161137"/>
    <lineage>
        <taxon>Bacteria</taxon>
        <taxon>Pseudomonadati</taxon>
        <taxon>Pseudomonadota</taxon>
        <taxon>Alphaproteobacteria</taxon>
        <taxon>Caulobacterales</taxon>
        <taxon>Caulobacteraceae</taxon>
        <taxon>Caulobacter</taxon>
    </lineage>
</organism>
<evidence type="ECO:0000313" key="2">
    <source>
        <dbReference type="EMBL" id="XDO96231.1"/>
    </source>
</evidence>
<dbReference type="EMBL" id="CP158375">
    <property type="protein sequence ID" value="XDO96231.1"/>
    <property type="molecule type" value="Genomic_DNA"/>
</dbReference>